<evidence type="ECO:0000256" key="2">
    <source>
        <dbReference type="SAM" id="Phobius"/>
    </source>
</evidence>
<dbReference type="OrthoDB" id="2434983at2759"/>
<protein>
    <submittedName>
        <fullName evidence="3">11655_t:CDS:1</fullName>
    </submittedName>
</protein>
<dbReference type="Proteomes" id="UP000789342">
    <property type="component" value="Unassembled WGS sequence"/>
</dbReference>
<evidence type="ECO:0000313" key="3">
    <source>
        <dbReference type="EMBL" id="CAG8481733.1"/>
    </source>
</evidence>
<feature type="region of interest" description="Disordered" evidence="1">
    <location>
        <begin position="82"/>
        <end position="107"/>
    </location>
</feature>
<feature type="transmembrane region" description="Helical" evidence="2">
    <location>
        <begin position="56"/>
        <end position="74"/>
    </location>
</feature>
<proteinExistence type="predicted"/>
<reference evidence="3" key="1">
    <citation type="submission" date="2021-06" db="EMBL/GenBank/DDBJ databases">
        <authorList>
            <person name="Kallberg Y."/>
            <person name="Tangrot J."/>
            <person name="Rosling A."/>
        </authorList>
    </citation>
    <scope>NUCLEOTIDE SEQUENCE</scope>
    <source>
        <strain evidence="3">CL551</strain>
    </source>
</reference>
<accession>A0A9N8WCB8</accession>
<keyword evidence="2" id="KW-0472">Membrane</keyword>
<feature type="transmembrane region" description="Helical" evidence="2">
    <location>
        <begin position="176"/>
        <end position="194"/>
    </location>
</feature>
<organism evidence="3 4">
    <name type="scientific">Acaulospora morrowiae</name>
    <dbReference type="NCBI Taxonomy" id="94023"/>
    <lineage>
        <taxon>Eukaryota</taxon>
        <taxon>Fungi</taxon>
        <taxon>Fungi incertae sedis</taxon>
        <taxon>Mucoromycota</taxon>
        <taxon>Glomeromycotina</taxon>
        <taxon>Glomeromycetes</taxon>
        <taxon>Diversisporales</taxon>
        <taxon>Acaulosporaceae</taxon>
        <taxon>Acaulospora</taxon>
    </lineage>
</organism>
<evidence type="ECO:0000256" key="1">
    <source>
        <dbReference type="SAM" id="MobiDB-lite"/>
    </source>
</evidence>
<dbReference type="EMBL" id="CAJVPV010000969">
    <property type="protein sequence ID" value="CAG8481733.1"/>
    <property type="molecule type" value="Genomic_DNA"/>
</dbReference>
<comment type="caution">
    <text evidence="3">The sequence shown here is derived from an EMBL/GenBank/DDBJ whole genome shotgun (WGS) entry which is preliminary data.</text>
</comment>
<keyword evidence="2" id="KW-0812">Transmembrane</keyword>
<feature type="transmembrane region" description="Helical" evidence="2">
    <location>
        <begin position="149"/>
        <end position="164"/>
    </location>
</feature>
<keyword evidence="4" id="KW-1185">Reference proteome</keyword>
<evidence type="ECO:0000313" key="4">
    <source>
        <dbReference type="Proteomes" id="UP000789342"/>
    </source>
</evidence>
<sequence>MSPSPPTSLSSDITRTAPMATNAKVSVPTVMQGNPNMPSLTELGQDTYYRYRTHWIAFWVLWLIWALLTLWNWFRHELTRSENDDGTRTAAGEISSTTERAERNTNNLMSRFDHGSRRAQRISRDLLLGLLSALTVNTLGQGSGTAVEVLAWIYLGLAIIWLSAEMRTSNKIMRSAMGFLLFAILLTIFILAYARGW</sequence>
<gene>
    <name evidence="3" type="ORF">AMORRO_LOCUS2342</name>
</gene>
<dbReference type="AlphaFoldDB" id="A0A9N8WCB8"/>
<name>A0A9N8WCB8_9GLOM</name>
<feature type="compositionally biased region" description="Polar residues" evidence="1">
    <location>
        <begin position="94"/>
        <end position="107"/>
    </location>
</feature>
<keyword evidence="2" id="KW-1133">Transmembrane helix</keyword>